<protein>
    <submittedName>
        <fullName evidence="4">Oxidoreductase, SDR family</fullName>
    </submittedName>
</protein>
<dbReference type="PRINTS" id="PR00080">
    <property type="entry name" value="SDRFAMILY"/>
</dbReference>
<dbReference type="PROSITE" id="PS00061">
    <property type="entry name" value="ADH_SHORT"/>
    <property type="match status" value="1"/>
</dbReference>
<dbReference type="Proteomes" id="UP000007721">
    <property type="component" value="Chromosome"/>
</dbReference>
<dbReference type="InterPro" id="IPR002347">
    <property type="entry name" value="SDR_fam"/>
</dbReference>
<proteinExistence type="inferred from homology"/>
<evidence type="ECO:0000256" key="3">
    <source>
        <dbReference type="RuleBase" id="RU000363"/>
    </source>
</evidence>
<dbReference type="PIRSF" id="PIRSF000126">
    <property type="entry name" value="11-beta-HSD1"/>
    <property type="match status" value="1"/>
</dbReference>
<keyword evidence="5" id="KW-1185">Reference proteome</keyword>
<sequence length="269" mass="28953">MGGEEQWDDRETVLVTGATSGIGYELCRRFAANGHNLVVVARDARRLGEIGAEFEKSFGISSMGITVDLAVPGAPQQIFDDLQRRNIPVHILVNNAGFNEYGPFADTSLQRELEMIQLHIAAITSLTKLFLPAMLQRRHGGILNVGSTGSFAPVPLNAVYCATKAYILSFTEALAGELQGSGIKVTALCPGATATEFAARANMEETRIFKGPLMDAAAVAAAGYEALQENRGVVVPGIMNQATIASIRFAPRRLVARIGRWMLEQKPAH</sequence>
<comment type="similarity">
    <text evidence="1 3">Belongs to the short-chain dehydrogenases/reductases (SDR) family.</text>
</comment>
<name>B9M8S8_GEODF</name>
<dbReference type="InterPro" id="IPR020904">
    <property type="entry name" value="Sc_DH/Rdtase_CS"/>
</dbReference>
<evidence type="ECO:0000313" key="5">
    <source>
        <dbReference type="Proteomes" id="UP000007721"/>
    </source>
</evidence>
<dbReference type="SUPFAM" id="SSF51735">
    <property type="entry name" value="NAD(P)-binding Rossmann-fold domains"/>
    <property type="match status" value="1"/>
</dbReference>
<dbReference type="AlphaFoldDB" id="B9M8S8"/>
<dbReference type="Pfam" id="PF00106">
    <property type="entry name" value="adh_short"/>
    <property type="match status" value="1"/>
</dbReference>
<accession>B9M8S8</accession>
<dbReference type="eggNOG" id="COG0300">
    <property type="taxonomic scope" value="Bacteria"/>
</dbReference>
<evidence type="ECO:0000256" key="2">
    <source>
        <dbReference type="ARBA" id="ARBA00023002"/>
    </source>
</evidence>
<dbReference type="InterPro" id="IPR036291">
    <property type="entry name" value="NAD(P)-bd_dom_sf"/>
</dbReference>
<dbReference type="RefSeq" id="WP_012647153.1">
    <property type="nucleotide sequence ID" value="NC_011979.1"/>
</dbReference>
<evidence type="ECO:0000256" key="1">
    <source>
        <dbReference type="ARBA" id="ARBA00006484"/>
    </source>
</evidence>
<dbReference type="STRING" id="316067.Geob_2069"/>
<gene>
    <name evidence="4" type="ordered locus">Geob_2069</name>
</gene>
<dbReference type="HOGENOM" id="CLU_010194_2_1_7"/>
<dbReference type="OrthoDB" id="151996at2"/>
<dbReference type="PRINTS" id="PR00081">
    <property type="entry name" value="GDHRDH"/>
</dbReference>
<organism evidence="4 5">
    <name type="scientific">Geotalea daltonii (strain DSM 22248 / JCM 15807 / FRC-32)</name>
    <name type="common">Geobacter daltonii</name>
    <dbReference type="NCBI Taxonomy" id="316067"/>
    <lineage>
        <taxon>Bacteria</taxon>
        <taxon>Pseudomonadati</taxon>
        <taxon>Thermodesulfobacteriota</taxon>
        <taxon>Desulfuromonadia</taxon>
        <taxon>Geobacterales</taxon>
        <taxon>Geobacteraceae</taxon>
        <taxon>Geotalea</taxon>
    </lineage>
</organism>
<dbReference type="PANTHER" id="PTHR44196:SF2">
    <property type="entry name" value="SHORT-CHAIN DEHYDROGENASE-RELATED"/>
    <property type="match status" value="1"/>
</dbReference>
<dbReference type="PANTHER" id="PTHR44196">
    <property type="entry name" value="DEHYDROGENASE/REDUCTASE SDR FAMILY MEMBER 7B"/>
    <property type="match status" value="1"/>
</dbReference>
<dbReference type="GO" id="GO:0016020">
    <property type="term" value="C:membrane"/>
    <property type="evidence" value="ECO:0007669"/>
    <property type="project" value="TreeGrafter"/>
</dbReference>
<dbReference type="KEGG" id="geo:Geob_2069"/>
<keyword evidence="2" id="KW-0560">Oxidoreductase</keyword>
<dbReference type="Gene3D" id="3.40.50.720">
    <property type="entry name" value="NAD(P)-binding Rossmann-like Domain"/>
    <property type="match status" value="1"/>
</dbReference>
<reference evidence="4 5" key="1">
    <citation type="submission" date="2009-01" db="EMBL/GenBank/DDBJ databases">
        <title>Complete sequence of Geobacter sp. FRC-32.</title>
        <authorList>
            <consortium name="US DOE Joint Genome Institute"/>
            <person name="Lucas S."/>
            <person name="Copeland A."/>
            <person name="Lapidus A."/>
            <person name="Glavina del Rio T."/>
            <person name="Dalin E."/>
            <person name="Tice H."/>
            <person name="Bruce D."/>
            <person name="Goodwin L."/>
            <person name="Pitluck S."/>
            <person name="Saunders E."/>
            <person name="Brettin T."/>
            <person name="Detter J.C."/>
            <person name="Han C."/>
            <person name="Larimer F."/>
            <person name="Land M."/>
            <person name="Hauser L."/>
            <person name="Kyrpides N."/>
            <person name="Ovchinnikova G."/>
            <person name="Kostka J."/>
            <person name="Richardson P."/>
        </authorList>
    </citation>
    <scope>NUCLEOTIDE SEQUENCE [LARGE SCALE GENOMIC DNA]</scope>
    <source>
        <strain evidence="5">DSM 22248 / JCM 15807 / FRC-32</strain>
    </source>
</reference>
<dbReference type="GO" id="GO:0016491">
    <property type="term" value="F:oxidoreductase activity"/>
    <property type="evidence" value="ECO:0007669"/>
    <property type="project" value="UniProtKB-KW"/>
</dbReference>
<dbReference type="CDD" id="cd05233">
    <property type="entry name" value="SDR_c"/>
    <property type="match status" value="1"/>
</dbReference>
<evidence type="ECO:0000313" key="4">
    <source>
        <dbReference type="EMBL" id="ACM20424.1"/>
    </source>
</evidence>
<dbReference type="EMBL" id="CP001390">
    <property type="protein sequence ID" value="ACM20424.1"/>
    <property type="molecule type" value="Genomic_DNA"/>
</dbReference>